<protein>
    <submittedName>
        <fullName evidence="1">Uncharacterized protein</fullName>
    </submittedName>
</protein>
<name>A0A0E9SBJ4_ANGAN</name>
<reference evidence="1" key="2">
    <citation type="journal article" date="2015" name="Fish Shellfish Immunol.">
        <title>Early steps in the European eel (Anguilla anguilla)-Vibrio vulnificus interaction in the gills: Role of the RtxA13 toxin.</title>
        <authorList>
            <person name="Callol A."/>
            <person name="Pajuelo D."/>
            <person name="Ebbesson L."/>
            <person name="Teles M."/>
            <person name="MacKenzie S."/>
            <person name="Amaro C."/>
        </authorList>
    </citation>
    <scope>NUCLEOTIDE SEQUENCE</scope>
</reference>
<sequence length="51" mass="5911">MHSSSIKGEKAVEFRACLLCSFHSRVESNRFALRLLFECLWSKVLLLLRGK</sequence>
<dbReference type="EMBL" id="GBXM01069838">
    <property type="protein sequence ID" value="JAH38739.1"/>
    <property type="molecule type" value="Transcribed_RNA"/>
</dbReference>
<reference evidence="1" key="1">
    <citation type="submission" date="2014-11" db="EMBL/GenBank/DDBJ databases">
        <authorList>
            <person name="Amaro Gonzalez C."/>
        </authorList>
    </citation>
    <scope>NUCLEOTIDE SEQUENCE</scope>
</reference>
<evidence type="ECO:0000313" key="1">
    <source>
        <dbReference type="EMBL" id="JAH38739.1"/>
    </source>
</evidence>
<organism evidence="1">
    <name type="scientific">Anguilla anguilla</name>
    <name type="common">European freshwater eel</name>
    <name type="synonym">Muraena anguilla</name>
    <dbReference type="NCBI Taxonomy" id="7936"/>
    <lineage>
        <taxon>Eukaryota</taxon>
        <taxon>Metazoa</taxon>
        <taxon>Chordata</taxon>
        <taxon>Craniata</taxon>
        <taxon>Vertebrata</taxon>
        <taxon>Euteleostomi</taxon>
        <taxon>Actinopterygii</taxon>
        <taxon>Neopterygii</taxon>
        <taxon>Teleostei</taxon>
        <taxon>Anguilliformes</taxon>
        <taxon>Anguillidae</taxon>
        <taxon>Anguilla</taxon>
    </lineage>
</organism>
<accession>A0A0E9SBJ4</accession>
<dbReference type="AlphaFoldDB" id="A0A0E9SBJ4"/>
<proteinExistence type="predicted"/>